<dbReference type="RefSeq" id="WP_133905842.1">
    <property type="nucleotide sequence ID" value="NZ_SOCP01000011.1"/>
</dbReference>
<comment type="caution">
    <text evidence="1">The sequence shown here is derived from an EMBL/GenBank/DDBJ whole genome shotgun (WGS) entry which is preliminary data.</text>
</comment>
<protein>
    <submittedName>
        <fullName evidence="1">Phage tail-like protein</fullName>
    </submittedName>
</protein>
<evidence type="ECO:0000313" key="1">
    <source>
        <dbReference type="EMBL" id="TDV46181.1"/>
    </source>
</evidence>
<dbReference type="Proteomes" id="UP000294927">
    <property type="component" value="Unassembled WGS sequence"/>
</dbReference>
<dbReference type="AlphaFoldDB" id="A0A4V3FS57"/>
<dbReference type="GO" id="GO:0005198">
    <property type="term" value="F:structural molecule activity"/>
    <property type="evidence" value="ECO:0007669"/>
    <property type="project" value="InterPro"/>
</dbReference>
<dbReference type="NCBIfam" id="TIGR02241">
    <property type="entry name" value="conserved hypothetical phage tail region protein"/>
    <property type="match status" value="1"/>
</dbReference>
<evidence type="ECO:0000313" key="2">
    <source>
        <dbReference type="Proteomes" id="UP000294927"/>
    </source>
</evidence>
<proteinExistence type="predicted"/>
<sequence length="150" mass="16461">MTASLQTMLALTARFHVSVQGVDLGGWARCQGLEVKFNPERQAEGGNYQYETIMPGMIKYSPVILSRAIKKDDTDKVLGWLQDQAANWVDANKSGGGGTATITLFDSRGIPVTKWTLRNVYPESWKGPDLDAMSIGIAMEQLVLAHEGFL</sequence>
<dbReference type="PANTHER" id="PTHR38009:SF1">
    <property type="entry name" value="CONSERVED HYPOTHETICAL PHAGE TAIL PROTEIN"/>
    <property type="match status" value="1"/>
</dbReference>
<dbReference type="PANTHER" id="PTHR38009">
    <property type="entry name" value="CONSERVED HYPOTHETICAL PHAGE TAIL PROTEIN"/>
    <property type="match status" value="1"/>
</dbReference>
<organism evidence="1 2">
    <name type="scientific">Actinophytocola oryzae</name>
    <dbReference type="NCBI Taxonomy" id="502181"/>
    <lineage>
        <taxon>Bacteria</taxon>
        <taxon>Bacillati</taxon>
        <taxon>Actinomycetota</taxon>
        <taxon>Actinomycetes</taxon>
        <taxon>Pseudonocardiales</taxon>
        <taxon>Pseudonocardiaceae</taxon>
    </lineage>
</organism>
<dbReference type="InterPro" id="IPR011747">
    <property type="entry name" value="CHP02241"/>
</dbReference>
<dbReference type="InterPro" id="IPR010667">
    <property type="entry name" value="Phage_T4_Gp19"/>
</dbReference>
<gene>
    <name evidence="1" type="ORF">CLV71_111139</name>
</gene>
<reference evidence="1 2" key="1">
    <citation type="submission" date="2019-03" db="EMBL/GenBank/DDBJ databases">
        <title>Genomic Encyclopedia of Archaeal and Bacterial Type Strains, Phase II (KMG-II): from individual species to whole genera.</title>
        <authorList>
            <person name="Goeker M."/>
        </authorList>
    </citation>
    <scope>NUCLEOTIDE SEQUENCE [LARGE SCALE GENOMIC DNA]</scope>
    <source>
        <strain evidence="1 2">DSM 45499</strain>
    </source>
</reference>
<name>A0A4V3FS57_9PSEU</name>
<accession>A0A4V3FS57</accession>
<dbReference type="Pfam" id="PF06841">
    <property type="entry name" value="Phage_T4_gp19"/>
    <property type="match status" value="1"/>
</dbReference>
<keyword evidence="2" id="KW-1185">Reference proteome</keyword>
<dbReference type="OrthoDB" id="9799891at2"/>
<dbReference type="EMBL" id="SOCP01000011">
    <property type="protein sequence ID" value="TDV46181.1"/>
    <property type="molecule type" value="Genomic_DNA"/>
</dbReference>